<reference evidence="1 2" key="1">
    <citation type="submission" date="2017-09" db="EMBL/GenBank/DDBJ databases">
        <title>Depth-based differentiation of microbial function through sediment-hosted aquifers and enrichment of novel symbionts in the deep terrestrial subsurface.</title>
        <authorList>
            <person name="Probst A.J."/>
            <person name="Ladd B."/>
            <person name="Jarett J.K."/>
            <person name="Geller-Mcgrath D.E."/>
            <person name="Sieber C.M."/>
            <person name="Emerson J.B."/>
            <person name="Anantharaman K."/>
            <person name="Thomas B.C."/>
            <person name="Malmstrom R."/>
            <person name="Stieglmeier M."/>
            <person name="Klingl A."/>
            <person name="Woyke T."/>
            <person name="Ryan C.M."/>
            <person name="Banfield J.F."/>
        </authorList>
    </citation>
    <scope>NUCLEOTIDE SEQUENCE [LARGE SCALE GENOMIC DNA]</scope>
    <source>
        <strain evidence="1">CG_4_10_14_3_um_filter_34_13</strain>
    </source>
</reference>
<organism evidence="1 2">
    <name type="scientific">Candidatus Infernicultor aquiphilus</name>
    <dbReference type="NCBI Taxonomy" id="1805029"/>
    <lineage>
        <taxon>Bacteria</taxon>
        <taxon>Pseudomonadati</taxon>
        <taxon>Atribacterota</taxon>
        <taxon>Candidatus Phoenicimicrobiia</taxon>
        <taxon>Candidatus Pheonicimicrobiales</taxon>
        <taxon>Candidatus Phoenicimicrobiaceae</taxon>
        <taxon>Candidatus Infernicultor</taxon>
    </lineage>
</organism>
<dbReference type="Proteomes" id="UP000230646">
    <property type="component" value="Unassembled WGS sequence"/>
</dbReference>
<evidence type="ECO:0000313" key="1">
    <source>
        <dbReference type="EMBL" id="PIY32844.1"/>
    </source>
</evidence>
<dbReference type="EMBL" id="PFKO01000158">
    <property type="protein sequence ID" value="PIY32844.1"/>
    <property type="molecule type" value="Genomic_DNA"/>
</dbReference>
<gene>
    <name evidence="1" type="ORF">COZ07_04305</name>
</gene>
<name>A0A2M7PR68_9BACT</name>
<dbReference type="RefSeq" id="WP_406607368.1">
    <property type="nucleotide sequence ID" value="NZ_PFKO01000158.1"/>
</dbReference>
<proteinExistence type="predicted"/>
<protein>
    <submittedName>
        <fullName evidence="1">Uncharacterized protein</fullName>
    </submittedName>
</protein>
<dbReference type="AlphaFoldDB" id="A0A2M7PR68"/>
<sequence length="103" mass="12331">MLEEIKDPKINDKDYVKSYVFQFEIPKWYEVWKWFRQEKLLDQTISTEDFTLSFLGNNRYYLSIKRTPAIIKTNVDKDVLDFHKMTKGIKNDSKKEGSGTNKN</sequence>
<accession>A0A2M7PR68</accession>
<comment type="caution">
    <text evidence="1">The sequence shown here is derived from an EMBL/GenBank/DDBJ whole genome shotgun (WGS) entry which is preliminary data.</text>
</comment>
<evidence type="ECO:0000313" key="2">
    <source>
        <dbReference type="Proteomes" id="UP000230646"/>
    </source>
</evidence>